<comment type="function">
    <text evidence="1">Binds the second messenger bis-(3'-5') cyclic dimeric guanosine monophosphate (c-di-GMP). Can bind two c-di-GMP molecules per monomer. May play a role in bacterial second-messenger regulated processes. Binding to c-di-GMP induces a conformational change of the C- and N-termini resulting in the exposure of a highly negative surface on one side of the protein to a possible effector protein.</text>
</comment>
<organism evidence="3 4">
    <name type="scientific">Catenovulum adriaticum</name>
    <dbReference type="NCBI Taxonomy" id="2984846"/>
    <lineage>
        <taxon>Bacteria</taxon>
        <taxon>Pseudomonadati</taxon>
        <taxon>Pseudomonadota</taxon>
        <taxon>Gammaproteobacteria</taxon>
        <taxon>Alteromonadales</taxon>
        <taxon>Alteromonadaceae</taxon>
        <taxon>Catenovulum</taxon>
    </lineage>
</organism>
<dbReference type="Gene3D" id="2.40.10.220">
    <property type="entry name" value="predicted glycosyltransferase like domains"/>
    <property type="match status" value="1"/>
</dbReference>
<dbReference type="RefSeq" id="WP_268075574.1">
    <property type="nucleotide sequence ID" value="NZ_CP109965.1"/>
</dbReference>
<evidence type="ECO:0000313" key="3">
    <source>
        <dbReference type="EMBL" id="WAJ71110.1"/>
    </source>
</evidence>
<dbReference type="InterPro" id="IPR009875">
    <property type="entry name" value="PilZ_domain"/>
</dbReference>
<comment type="subunit">
    <text evidence="1">Monomer in both c-di-GMP-bound and free forms.</text>
</comment>
<keyword evidence="1" id="KW-0973">c-di-GMP</keyword>
<feature type="domain" description="PilZ" evidence="2">
    <location>
        <begin position="3"/>
        <end position="104"/>
    </location>
</feature>
<gene>
    <name evidence="3" type="ORF">OLW01_04700</name>
</gene>
<dbReference type="SUPFAM" id="SSF141371">
    <property type="entry name" value="PilZ domain-like"/>
    <property type="match status" value="1"/>
</dbReference>
<proteinExistence type="predicted"/>
<evidence type="ECO:0000256" key="1">
    <source>
        <dbReference type="PIRNR" id="PIRNR028141"/>
    </source>
</evidence>
<reference evidence="3" key="1">
    <citation type="submission" date="2022-10" db="EMBL/GenBank/DDBJ databases">
        <title>Catenovulum adriacola sp. nov. isolated in the Harbour of Susak.</title>
        <authorList>
            <person name="Schoch T."/>
            <person name="Reich S.J."/>
            <person name="Stoeferle S."/>
            <person name="Flaiz M."/>
            <person name="Kazda M."/>
            <person name="Riedel C.U."/>
            <person name="Duerre P."/>
        </authorList>
    </citation>
    <scope>NUCLEOTIDE SEQUENCE</scope>
    <source>
        <strain evidence="3">TS8</strain>
    </source>
</reference>
<evidence type="ECO:0000259" key="2">
    <source>
        <dbReference type="Pfam" id="PF07238"/>
    </source>
</evidence>
<dbReference type="InterPro" id="IPR027021">
    <property type="entry name" value="C-di-GMP_BP_PA4608"/>
</dbReference>
<evidence type="ECO:0000313" key="4">
    <source>
        <dbReference type="Proteomes" id="UP001163726"/>
    </source>
</evidence>
<protein>
    <recommendedName>
        <fullName evidence="1">Cyclic diguanosine monophosphate-binding protein</fullName>
        <shortName evidence="1">c-di-GMP-binding protein</shortName>
    </recommendedName>
    <alternativeName>
        <fullName evidence="1">Pilz domain-containing protein</fullName>
    </alternativeName>
</protein>
<accession>A0ABY7ARJ6</accession>
<keyword evidence="4" id="KW-1185">Reference proteome</keyword>
<sequence>MTERRHYTRIIFANDAVLSNGHYNWTVKLIDLSLNGALISHPDQVLPSQLNHQDSFNLTFTLPQSDNVSVQMSVKIVHVEPEVLGLRCEKMDIDSATHLRRIVELNMASEDLLMRELEHLIEQKI</sequence>
<dbReference type="EMBL" id="CP109965">
    <property type="protein sequence ID" value="WAJ71110.1"/>
    <property type="molecule type" value="Genomic_DNA"/>
</dbReference>
<keyword evidence="1" id="KW-0547">Nucleotide-binding</keyword>
<dbReference type="PIRSF" id="PIRSF028141">
    <property type="entry name" value="C-di-GMP_BP_PA4608"/>
    <property type="match status" value="1"/>
</dbReference>
<dbReference type="Proteomes" id="UP001163726">
    <property type="component" value="Chromosome"/>
</dbReference>
<name>A0ABY7ARJ6_9ALTE</name>
<dbReference type="Pfam" id="PF07238">
    <property type="entry name" value="PilZ"/>
    <property type="match status" value="1"/>
</dbReference>